<dbReference type="eggNOG" id="COG0438">
    <property type="taxonomic scope" value="Bacteria"/>
</dbReference>
<dbReference type="PANTHER" id="PTHR45947">
    <property type="entry name" value="SULFOQUINOVOSYL TRANSFERASE SQD2"/>
    <property type="match status" value="1"/>
</dbReference>
<gene>
    <name evidence="1" type="ORF">dsat_1726</name>
</gene>
<dbReference type="GO" id="GO:0016757">
    <property type="term" value="F:glycosyltransferase activity"/>
    <property type="evidence" value="ECO:0007669"/>
    <property type="project" value="TreeGrafter"/>
</dbReference>
<dbReference type="PANTHER" id="PTHR45947:SF3">
    <property type="entry name" value="SULFOQUINOVOSYL TRANSFERASE SQD2"/>
    <property type="match status" value="1"/>
</dbReference>
<dbReference type="SUPFAM" id="SSF53756">
    <property type="entry name" value="UDP-Glycosyltransferase/glycogen phosphorylase"/>
    <property type="match status" value="1"/>
</dbReference>
<keyword evidence="2" id="KW-1185">Reference proteome</keyword>
<accession>S7UV20</accession>
<dbReference type="CDD" id="cd03801">
    <property type="entry name" value="GT4_PimA-like"/>
    <property type="match status" value="1"/>
</dbReference>
<dbReference type="AlphaFoldDB" id="S7UV20"/>
<dbReference type="EMBL" id="ATHI01000001">
    <property type="protein sequence ID" value="EPR36198.1"/>
    <property type="molecule type" value="Genomic_DNA"/>
</dbReference>
<dbReference type="Pfam" id="PF13692">
    <property type="entry name" value="Glyco_trans_1_4"/>
    <property type="match status" value="1"/>
</dbReference>
<protein>
    <submittedName>
        <fullName evidence="1">Glycosyl transferase group 1</fullName>
    </submittedName>
</protein>
<name>S7UV20_9BACT</name>
<comment type="caution">
    <text evidence="1">The sequence shown here is derived from an EMBL/GenBank/DDBJ whole genome shotgun (WGS) entry which is preliminary data.</text>
</comment>
<reference evidence="1 2" key="1">
    <citation type="journal article" date="2013" name="Genome Announc.">
        <title>Draft genome sequences for three mercury-methylating, sulfate-reducing bacteria.</title>
        <authorList>
            <person name="Brown S.D."/>
            <person name="Hurt R.A.Jr."/>
            <person name="Gilmour C.C."/>
            <person name="Elias D.A."/>
        </authorList>
    </citation>
    <scope>NUCLEOTIDE SEQUENCE [LARGE SCALE GENOMIC DNA]</scope>
    <source>
        <strain evidence="1 2">DSM 16529</strain>
    </source>
</reference>
<dbReference type="RefSeq" id="WP_020885612.1">
    <property type="nucleotide sequence ID" value="NZ_ATHI01000001.1"/>
</dbReference>
<dbReference type="Proteomes" id="UP000014975">
    <property type="component" value="Unassembled WGS sequence"/>
</dbReference>
<keyword evidence="1" id="KW-0808">Transferase</keyword>
<proteinExistence type="predicted"/>
<organism evidence="1 2">
    <name type="scientific">Alkalidesulfovibrio alkalitolerans DSM 16529</name>
    <dbReference type="NCBI Taxonomy" id="1121439"/>
    <lineage>
        <taxon>Bacteria</taxon>
        <taxon>Pseudomonadati</taxon>
        <taxon>Thermodesulfobacteriota</taxon>
        <taxon>Desulfovibrionia</taxon>
        <taxon>Desulfovibrionales</taxon>
        <taxon>Desulfovibrionaceae</taxon>
        <taxon>Alkalidesulfovibrio</taxon>
    </lineage>
</organism>
<dbReference type="InterPro" id="IPR050194">
    <property type="entry name" value="Glycosyltransferase_grp1"/>
</dbReference>
<dbReference type="Gene3D" id="3.40.50.2000">
    <property type="entry name" value="Glycogen Phosphorylase B"/>
    <property type="match status" value="2"/>
</dbReference>
<sequence length="368" mass="40825">MAAEIAAACPPQSRPRLVHLFNAFEVGGVERQHMMLVERLAPRFEQACWSYIHGPLEAELDALCIPHRAGDFAVLRDMLDAGTFDCAVVRTNRHAREVAAYFASSSVPVVYIRSFLRWFEGNDTHFDPEFERLSYAYPEHVFFSGPSLQRSARRLGIPIKGGEILFNGVDMARFCAAPRTPPPQDAPLRVGILANIAPHKNQLAAVTVLRPGMEAGWCTLHLAGEEQYPDYARQVREAAAGLPVEFRGYVAQAETFYDDIDVLLLTSTREGWPTVIMEAMAAGLPCVAPDVGDVGILLGSGEHGMLYPAGRFEAVPTLLAELRAPDRYRRYADRARQRGMDFDIDRTCAILERAIRRVIGERAAGEGR</sequence>
<evidence type="ECO:0000313" key="2">
    <source>
        <dbReference type="Proteomes" id="UP000014975"/>
    </source>
</evidence>
<dbReference type="STRING" id="1121439.dsat_1726"/>
<evidence type="ECO:0000313" key="1">
    <source>
        <dbReference type="EMBL" id="EPR36198.1"/>
    </source>
</evidence>
<dbReference type="PATRIC" id="fig|1121439.3.peg.110"/>
<dbReference type="OrthoDB" id="9803091at2"/>